<dbReference type="PROSITE" id="PS51819">
    <property type="entry name" value="VOC"/>
    <property type="match status" value="1"/>
</dbReference>
<name>A0A6A5S739_9PLEO</name>
<dbReference type="Proteomes" id="UP000800038">
    <property type="component" value="Unassembled WGS sequence"/>
</dbReference>
<sequence>MLDHIGITVPLSRFEEVVVWYLAALTPLGYSKQQEFPGHGVGFGPDRFNITFWIGAKEGENVAATHIAFRCSDRETMEKFYAEAVKAGGKDNGKPGWRHQFHPKYYAGLVLDLVGNNVEVVDHGVPR</sequence>
<accession>A0A6A5S739</accession>
<keyword evidence="3" id="KW-1185">Reference proteome</keyword>
<dbReference type="Gene3D" id="3.10.180.10">
    <property type="entry name" value="2,3-Dihydroxybiphenyl 1,2-Dioxygenase, domain 1"/>
    <property type="match status" value="1"/>
</dbReference>
<dbReference type="PANTHER" id="PTHR35006">
    <property type="entry name" value="GLYOXALASE FAMILY PROTEIN (AFU_ORTHOLOGUE AFUA_5G14830)"/>
    <property type="match status" value="1"/>
</dbReference>
<protein>
    <submittedName>
        <fullName evidence="2">Glyoxalase family protein</fullName>
    </submittedName>
</protein>
<dbReference type="CDD" id="cd07262">
    <property type="entry name" value="VOC_like"/>
    <property type="match status" value="1"/>
</dbReference>
<dbReference type="AlphaFoldDB" id="A0A6A5S739"/>
<dbReference type="InterPro" id="IPR037523">
    <property type="entry name" value="VOC_core"/>
</dbReference>
<dbReference type="OrthoDB" id="10249419at2759"/>
<dbReference type="SUPFAM" id="SSF54593">
    <property type="entry name" value="Glyoxalase/Bleomycin resistance protein/Dihydroxybiphenyl dioxygenase"/>
    <property type="match status" value="1"/>
</dbReference>
<feature type="domain" description="VOC" evidence="1">
    <location>
        <begin position="1"/>
        <end position="123"/>
    </location>
</feature>
<gene>
    <name evidence="2" type="ORF">EJ02DRAFT_486472</name>
</gene>
<dbReference type="PANTHER" id="PTHR35006:SF2">
    <property type="entry name" value="GLYOXALASE FAMILY PROTEIN (AFU_ORTHOLOGUE AFUA_5G14830)"/>
    <property type="match status" value="1"/>
</dbReference>
<evidence type="ECO:0000313" key="3">
    <source>
        <dbReference type="Proteomes" id="UP000800038"/>
    </source>
</evidence>
<evidence type="ECO:0000259" key="1">
    <source>
        <dbReference type="PROSITE" id="PS51819"/>
    </source>
</evidence>
<dbReference type="EMBL" id="ML976299">
    <property type="protein sequence ID" value="KAF1935208.1"/>
    <property type="molecule type" value="Genomic_DNA"/>
</dbReference>
<evidence type="ECO:0000313" key="2">
    <source>
        <dbReference type="EMBL" id="KAF1935208.1"/>
    </source>
</evidence>
<reference evidence="2" key="1">
    <citation type="journal article" date="2020" name="Stud. Mycol.">
        <title>101 Dothideomycetes genomes: a test case for predicting lifestyles and emergence of pathogens.</title>
        <authorList>
            <person name="Haridas S."/>
            <person name="Albert R."/>
            <person name="Binder M."/>
            <person name="Bloem J."/>
            <person name="Labutti K."/>
            <person name="Salamov A."/>
            <person name="Andreopoulos B."/>
            <person name="Baker S."/>
            <person name="Barry K."/>
            <person name="Bills G."/>
            <person name="Bluhm B."/>
            <person name="Cannon C."/>
            <person name="Castanera R."/>
            <person name="Culley D."/>
            <person name="Daum C."/>
            <person name="Ezra D."/>
            <person name="Gonzalez J."/>
            <person name="Henrissat B."/>
            <person name="Kuo A."/>
            <person name="Liang C."/>
            <person name="Lipzen A."/>
            <person name="Lutzoni F."/>
            <person name="Magnuson J."/>
            <person name="Mondo S."/>
            <person name="Nolan M."/>
            <person name="Ohm R."/>
            <person name="Pangilinan J."/>
            <person name="Park H.-J."/>
            <person name="Ramirez L."/>
            <person name="Alfaro M."/>
            <person name="Sun H."/>
            <person name="Tritt A."/>
            <person name="Yoshinaga Y."/>
            <person name="Zwiers L.-H."/>
            <person name="Turgeon B."/>
            <person name="Goodwin S."/>
            <person name="Spatafora J."/>
            <person name="Crous P."/>
            <person name="Grigoriev I."/>
        </authorList>
    </citation>
    <scope>NUCLEOTIDE SEQUENCE</scope>
    <source>
        <strain evidence="2">CBS 161.51</strain>
    </source>
</reference>
<organism evidence="2 3">
    <name type="scientific">Clathrospora elynae</name>
    <dbReference type="NCBI Taxonomy" id="706981"/>
    <lineage>
        <taxon>Eukaryota</taxon>
        <taxon>Fungi</taxon>
        <taxon>Dikarya</taxon>
        <taxon>Ascomycota</taxon>
        <taxon>Pezizomycotina</taxon>
        <taxon>Dothideomycetes</taxon>
        <taxon>Pleosporomycetidae</taxon>
        <taxon>Pleosporales</taxon>
        <taxon>Diademaceae</taxon>
        <taxon>Clathrospora</taxon>
    </lineage>
</organism>
<proteinExistence type="predicted"/>
<dbReference type="InterPro" id="IPR029068">
    <property type="entry name" value="Glyas_Bleomycin-R_OHBP_Dase"/>
</dbReference>